<comment type="caution">
    <text evidence="2">The sequence shown here is derived from an EMBL/GenBank/DDBJ whole genome shotgun (WGS) entry which is preliminary data.</text>
</comment>
<evidence type="ECO:0000313" key="2">
    <source>
        <dbReference type="EMBL" id="MFM2485696.1"/>
    </source>
</evidence>
<dbReference type="Pfam" id="PF13490">
    <property type="entry name" value="zf-HC2"/>
    <property type="match status" value="1"/>
</dbReference>
<evidence type="ECO:0000313" key="3">
    <source>
        <dbReference type="Proteomes" id="UP001629953"/>
    </source>
</evidence>
<dbReference type="Proteomes" id="UP001629953">
    <property type="component" value="Unassembled WGS sequence"/>
</dbReference>
<gene>
    <name evidence="2" type="ORF">ABUE30_11610</name>
</gene>
<feature type="domain" description="Putative zinc-finger" evidence="1">
    <location>
        <begin position="3"/>
        <end position="36"/>
    </location>
</feature>
<keyword evidence="3" id="KW-1185">Reference proteome</keyword>
<dbReference type="EMBL" id="JBEQCT010000005">
    <property type="protein sequence ID" value="MFM2485696.1"/>
    <property type="molecule type" value="Genomic_DNA"/>
</dbReference>
<reference evidence="2 3" key="1">
    <citation type="journal article" date="2013" name="Int. J. Syst. Evol. Microbiol.">
        <title>Celerinatantimonas yamalensis sp. nov., a cold-adapted diazotrophic bacterium from a cold permafrost brine.</title>
        <authorList>
            <person name="Shcherbakova V."/>
            <person name="Chuvilskaya N."/>
            <person name="Rivkina E."/>
            <person name="Demidov N."/>
            <person name="Uchaeva V."/>
            <person name="Suetin S."/>
            <person name="Suzina N."/>
            <person name="Gilichinsky D."/>
        </authorList>
    </citation>
    <scope>NUCLEOTIDE SEQUENCE [LARGE SCALE GENOMIC DNA]</scope>
    <source>
        <strain evidence="2 3">C7</strain>
    </source>
</reference>
<protein>
    <submittedName>
        <fullName evidence="2">Zf-HC2 domain-containing protein</fullName>
    </submittedName>
</protein>
<sequence length="59" mass="7032">MHCKHATRLLSERLERPLTLIERMRLRFHLSICNGCSRFSEQMLQLRHIAHTFSRGGKQ</sequence>
<proteinExistence type="predicted"/>
<dbReference type="RefSeq" id="WP_408623946.1">
    <property type="nucleotide sequence ID" value="NZ_JBEQCT010000005.1"/>
</dbReference>
<name>A0ABW9G7N3_9GAMM</name>
<evidence type="ECO:0000259" key="1">
    <source>
        <dbReference type="Pfam" id="PF13490"/>
    </source>
</evidence>
<accession>A0ABW9G7N3</accession>
<dbReference type="InterPro" id="IPR027383">
    <property type="entry name" value="Znf_put"/>
</dbReference>
<organism evidence="2 3">
    <name type="scientific">Celerinatantimonas yamalensis</name>
    <dbReference type="NCBI Taxonomy" id="559956"/>
    <lineage>
        <taxon>Bacteria</taxon>
        <taxon>Pseudomonadati</taxon>
        <taxon>Pseudomonadota</taxon>
        <taxon>Gammaproteobacteria</taxon>
        <taxon>Celerinatantimonadaceae</taxon>
        <taxon>Celerinatantimonas</taxon>
    </lineage>
</organism>